<comment type="caution">
    <text evidence="15">The sequence shown here is derived from an EMBL/GenBank/DDBJ whole genome shotgun (WGS) entry which is preliminary data.</text>
</comment>
<dbReference type="EMBL" id="JAUPFM010000003">
    <property type="protein sequence ID" value="KAK2856955.1"/>
    <property type="molecule type" value="Genomic_DNA"/>
</dbReference>
<proteinExistence type="predicted"/>
<evidence type="ECO:0000256" key="8">
    <source>
        <dbReference type="ARBA" id="ARBA00023242"/>
    </source>
</evidence>
<keyword evidence="4" id="KW-0963">Cytoplasm</keyword>
<dbReference type="GO" id="GO:0005654">
    <property type="term" value="C:nucleoplasm"/>
    <property type="evidence" value="ECO:0007669"/>
    <property type="project" value="UniProtKB-SubCell"/>
</dbReference>
<dbReference type="Gene3D" id="1.20.5.1160">
    <property type="entry name" value="Vasodilator-stimulated phosphoprotein"/>
    <property type="match status" value="1"/>
</dbReference>
<keyword evidence="6" id="KW-0403">Intermediate filament</keyword>
<sequence>MDDTKKKYEEEAKKKDEVEKEFMISKKVADNSIVQKVELQLELEDLMGRLDFLRAGYDEEIRELESQIQNDTVILPDLSKRSLDLDDYIEDVKVQYANMAARAREETEQWHQRKIDIMVEKVERGEQDVRDTKREISDLMRQIQRLNGDLDALKRKEDALKKDIDNSRTNGEENMNKARRTSSSWRRP</sequence>
<evidence type="ECO:0000256" key="2">
    <source>
        <dbReference type="ARBA" id="ARBA00004496"/>
    </source>
</evidence>
<evidence type="ECO:0000256" key="13">
    <source>
        <dbReference type="SAM" id="MobiDB-lite"/>
    </source>
</evidence>
<evidence type="ECO:0000256" key="1">
    <source>
        <dbReference type="ARBA" id="ARBA00004109"/>
    </source>
</evidence>
<evidence type="ECO:0000259" key="14">
    <source>
        <dbReference type="PROSITE" id="PS51842"/>
    </source>
</evidence>
<dbReference type="GO" id="GO:0005737">
    <property type="term" value="C:cytoplasm"/>
    <property type="evidence" value="ECO:0007669"/>
    <property type="project" value="UniProtKB-SubCell"/>
</dbReference>
<evidence type="ECO:0000256" key="9">
    <source>
        <dbReference type="ARBA" id="ARBA00037766"/>
    </source>
</evidence>
<evidence type="ECO:0000313" key="16">
    <source>
        <dbReference type="Proteomes" id="UP001187415"/>
    </source>
</evidence>
<keyword evidence="16" id="KW-1185">Reference proteome</keyword>
<comment type="function">
    <text evidence="9">Together with KRT19, helps to link the contractile apparatus to dystrophin at the costameres of striated muscle.</text>
</comment>
<dbReference type="Proteomes" id="UP001187415">
    <property type="component" value="Unassembled WGS sequence"/>
</dbReference>
<evidence type="ECO:0000256" key="12">
    <source>
        <dbReference type="ARBA" id="ARBA00042964"/>
    </source>
</evidence>
<dbReference type="Gene3D" id="1.20.5.500">
    <property type="entry name" value="Single helix bin"/>
    <property type="match status" value="1"/>
</dbReference>
<protein>
    <recommendedName>
        <fullName evidence="10">Keratin, type II cytoskeletal 8</fullName>
    </recommendedName>
    <alternativeName>
        <fullName evidence="12">Cytokeratin-8</fullName>
    </alternativeName>
    <alternativeName>
        <fullName evidence="11">Keratin-8</fullName>
    </alternativeName>
</protein>
<dbReference type="InterPro" id="IPR039008">
    <property type="entry name" value="IF_rod_dom"/>
</dbReference>
<dbReference type="Pfam" id="PF00038">
    <property type="entry name" value="Filament"/>
    <property type="match status" value="1"/>
</dbReference>
<keyword evidence="7" id="KW-0175">Coiled coil</keyword>
<evidence type="ECO:0000313" key="15">
    <source>
        <dbReference type="EMBL" id="KAK2856955.1"/>
    </source>
</evidence>
<comment type="subcellular location">
    <subcellularLocation>
        <location evidence="2">Cytoplasm</location>
    </subcellularLocation>
    <subcellularLocation>
        <location evidence="1">Nucleus matrix</location>
    </subcellularLocation>
    <subcellularLocation>
        <location evidence="3">Nucleus</location>
        <location evidence="3">Nucleoplasm</location>
    </subcellularLocation>
</comment>
<evidence type="ECO:0000256" key="3">
    <source>
        <dbReference type="ARBA" id="ARBA00004642"/>
    </source>
</evidence>
<organism evidence="15 16">
    <name type="scientific">Channa striata</name>
    <name type="common">Snakehead murrel</name>
    <name type="synonym">Ophicephalus striatus</name>
    <dbReference type="NCBI Taxonomy" id="64152"/>
    <lineage>
        <taxon>Eukaryota</taxon>
        <taxon>Metazoa</taxon>
        <taxon>Chordata</taxon>
        <taxon>Craniata</taxon>
        <taxon>Vertebrata</taxon>
        <taxon>Euteleostomi</taxon>
        <taxon>Actinopterygii</taxon>
        <taxon>Neopterygii</taxon>
        <taxon>Teleostei</taxon>
        <taxon>Neoteleostei</taxon>
        <taxon>Acanthomorphata</taxon>
        <taxon>Anabantaria</taxon>
        <taxon>Anabantiformes</taxon>
        <taxon>Channoidei</taxon>
        <taxon>Channidae</taxon>
        <taxon>Channa</taxon>
    </lineage>
</organism>
<keyword evidence="5" id="KW-0416">Keratin</keyword>
<evidence type="ECO:0000256" key="5">
    <source>
        <dbReference type="ARBA" id="ARBA00022744"/>
    </source>
</evidence>
<dbReference type="PANTHER" id="PTHR45616:SF26">
    <property type="entry name" value="KERATIN, TYPE II CYTOSKELETAL 8"/>
    <property type="match status" value="1"/>
</dbReference>
<feature type="region of interest" description="Disordered" evidence="13">
    <location>
        <begin position="158"/>
        <end position="188"/>
    </location>
</feature>
<evidence type="ECO:0000256" key="4">
    <source>
        <dbReference type="ARBA" id="ARBA00022490"/>
    </source>
</evidence>
<evidence type="ECO:0000256" key="10">
    <source>
        <dbReference type="ARBA" id="ARBA00039429"/>
    </source>
</evidence>
<feature type="domain" description="IF rod" evidence="14">
    <location>
        <begin position="1"/>
        <end position="188"/>
    </location>
</feature>
<feature type="compositionally biased region" description="Basic and acidic residues" evidence="13">
    <location>
        <begin position="158"/>
        <end position="176"/>
    </location>
</feature>
<dbReference type="SMART" id="SM01391">
    <property type="entry name" value="Filament"/>
    <property type="match status" value="1"/>
</dbReference>
<keyword evidence="8" id="KW-0539">Nucleus</keyword>
<accession>A0AA88NJ64</accession>
<gene>
    <name evidence="15" type="ORF">Q5P01_005690</name>
</gene>
<evidence type="ECO:0000256" key="11">
    <source>
        <dbReference type="ARBA" id="ARBA00042886"/>
    </source>
</evidence>
<dbReference type="GO" id="GO:0016363">
    <property type="term" value="C:nuclear matrix"/>
    <property type="evidence" value="ECO:0007669"/>
    <property type="project" value="UniProtKB-SubCell"/>
</dbReference>
<dbReference type="AlphaFoldDB" id="A0AA88NJ64"/>
<dbReference type="PANTHER" id="PTHR45616">
    <property type="entry name" value="GATA-TYPE DOMAIN-CONTAINING PROTEIN"/>
    <property type="match status" value="1"/>
</dbReference>
<reference evidence="15" key="1">
    <citation type="submission" date="2023-07" db="EMBL/GenBank/DDBJ databases">
        <title>Chromosome-level Genome Assembly of Striped Snakehead (Channa striata).</title>
        <authorList>
            <person name="Liu H."/>
        </authorList>
    </citation>
    <scope>NUCLEOTIDE SEQUENCE</scope>
    <source>
        <strain evidence="15">Gz</strain>
        <tissue evidence="15">Muscle</tissue>
    </source>
</reference>
<name>A0AA88NJ64_CHASR</name>
<evidence type="ECO:0000256" key="7">
    <source>
        <dbReference type="ARBA" id="ARBA00023054"/>
    </source>
</evidence>
<evidence type="ECO:0000256" key="6">
    <source>
        <dbReference type="ARBA" id="ARBA00022754"/>
    </source>
</evidence>
<dbReference type="PROSITE" id="PS51842">
    <property type="entry name" value="IF_ROD_2"/>
    <property type="match status" value="1"/>
</dbReference>
<dbReference type="GO" id="GO:0005882">
    <property type="term" value="C:intermediate filament"/>
    <property type="evidence" value="ECO:0007669"/>
    <property type="project" value="UniProtKB-KW"/>
</dbReference>